<reference evidence="2" key="1">
    <citation type="submission" date="2022-11" db="UniProtKB">
        <authorList>
            <consortium name="WormBaseParasite"/>
        </authorList>
    </citation>
    <scope>IDENTIFICATION</scope>
</reference>
<evidence type="ECO:0000313" key="2">
    <source>
        <dbReference type="WBParaSite" id="PSU_v2.g13215.t1"/>
    </source>
</evidence>
<proteinExistence type="predicted"/>
<dbReference type="Proteomes" id="UP000887577">
    <property type="component" value="Unplaced"/>
</dbReference>
<name>A0A914Y187_9BILA</name>
<dbReference type="WBParaSite" id="PSU_v2.g13215.t1">
    <property type="protein sequence ID" value="PSU_v2.g13215.t1"/>
    <property type="gene ID" value="PSU_v2.g13215"/>
</dbReference>
<evidence type="ECO:0000313" key="1">
    <source>
        <dbReference type="Proteomes" id="UP000887577"/>
    </source>
</evidence>
<sequence>MQFKSSQRLLNPAKRHLNDDEQNVPIFPLLEANRLPSNTGQHILQRPLQNIKSGVTPNKYYDIVPRPSGRQDMRTREWRAYMNGQKEAGLCSFFHAYPTYSQDGKTCHVDIEKMVRRRLFHGIPRPITNLKVRKLCSQSRKRRNVATQNAENFQTLRDTEEIREDVYKTLRKELYENVVADIKRDVTPTIMKQIHEEIKRSEHRELESFRIKTIEKTKEKISDEIQQTAQNMRNRKVVEMVKRITNEVMEEGDTIRQQLHREMIERITNEVIEEEEDNRRQLGDGRNGRGRVI</sequence>
<dbReference type="AlphaFoldDB" id="A0A914Y187"/>
<organism evidence="1 2">
    <name type="scientific">Panagrolaimus superbus</name>
    <dbReference type="NCBI Taxonomy" id="310955"/>
    <lineage>
        <taxon>Eukaryota</taxon>
        <taxon>Metazoa</taxon>
        <taxon>Ecdysozoa</taxon>
        <taxon>Nematoda</taxon>
        <taxon>Chromadorea</taxon>
        <taxon>Rhabditida</taxon>
        <taxon>Tylenchina</taxon>
        <taxon>Panagrolaimomorpha</taxon>
        <taxon>Panagrolaimoidea</taxon>
        <taxon>Panagrolaimidae</taxon>
        <taxon>Panagrolaimus</taxon>
    </lineage>
</organism>
<keyword evidence="1" id="KW-1185">Reference proteome</keyword>
<accession>A0A914Y187</accession>
<protein>
    <submittedName>
        <fullName evidence="2">Uncharacterized protein</fullName>
    </submittedName>
</protein>